<proteinExistence type="predicted"/>
<dbReference type="EMBL" id="MU842969">
    <property type="protein sequence ID" value="KAK2024286.1"/>
    <property type="molecule type" value="Genomic_DNA"/>
</dbReference>
<dbReference type="AlphaFoldDB" id="A0AAD9H894"/>
<gene>
    <name evidence="2" type="ORF">LX32DRAFT_109751</name>
</gene>
<comment type="caution">
    <text evidence="2">The sequence shown here is derived from an EMBL/GenBank/DDBJ whole genome shotgun (WGS) entry which is preliminary data.</text>
</comment>
<evidence type="ECO:0000256" key="1">
    <source>
        <dbReference type="SAM" id="Phobius"/>
    </source>
</evidence>
<keyword evidence="1" id="KW-1133">Transmembrane helix</keyword>
<evidence type="ECO:0000313" key="2">
    <source>
        <dbReference type="EMBL" id="KAK2024286.1"/>
    </source>
</evidence>
<dbReference type="Proteomes" id="UP001232148">
    <property type="component" value="Unassembled WGS sequence"/>
</dbReference>
<keyword evidence="1" id="KW-0472">Membrane</keyword>
<name>A0AAD9H894_9PEZI</name>
<organism evidence="2 3">
    <name type="scientific">Colletotrichum zoysiae</name>
    <dbReference type="NCBI Taxonomy" id="1216348"/>
    <lineage>
        <taxon>Eukaryota</taxon>
        <taxon>Fungi</taxon>
        <taxon>Dikarya</taxon>
        <taxon>Ascomycota</taxon>
        <taxon>Pezizomycotina</taxon>
        <taxon>Sordariomycetes</taxon>
        <taxon>Hypocreomycetidae</taxon>
        <taxon>Glomerellales</taxon>
        <taxon>Glomerellaceae</taxon>
        <taxon>Colletotrichum</taxon>
        <taxon>Colletotrichum graminicola species complex</taxon>
    </lineage>
</organism>
<reference evidence="2" key="1">
    <citation type="submission" date="2021-06" db="EMBL/GenBank/DDBJ databases">
        <title>Comparative genomics, transcriptomics and evolutionary studies reveal genomic signatures of adaptation to plant cell wall in hemibiotrophic fungi.</title>
        <authorList>
            <consortium name="DOE Joint Genome Institute"/>
            <person name="Baroncelli R."/>
            <person name="Diaz J.F."/>
            <person name="Benocci T."/>
            <person name="Peng M."/>
            <person name="Battaglia E."/>
            <person name="Haridas S."/>
            <person name="Andreopoulos W."/>
            <person name="Labutti K."/>
            <person name="Pangilinan J."/>
            <person name="Floch G.L."/>
            <person name="Makela M.R."/>
            <person name="Henrissat B."/>
            <person name="Grigoriev I.V."/>
            <person name="Crouch J.A."/>
            <person name="De Vries R.P."/>
            <person name="Sukno S.A."/>
            <person name="Thon M.R."/>
        </authorList>
    </citation>
    <scope>NUCLEOTIDE SEQUENCE</scope>
    <source>
        <strain evidence="2">MAFF235873</strain>
    </source>
</reference>
<feature type="transmembrane region" description="Helical" evidence="1">
    <location>
        <begin position="99"/>
        <end position="122"/>
    </location>
</feature>
<protein>
    <submittedName>
        <fullName evidence="2">Uncharacterized protein</fullName>
    </submittedName>
</protein>
<sequence length="125" mass="14075">MHNSSNNSCVTCCSVHSSPIPVDTRGYMYDRFPILGSCSSNQDQLSLNTVNRTLINHDSNQTSSLMFPLHAKRSGRSYVGARRQSHRTTEARTPHCHGFLWWFAVVVCCDRVAVVILLVLAFRPH</sequence>
<keyword evidence="1" id="KW-0812">Transmembrane</keyword>
<keyword evidence="3" id="KW-1185">Reference proteome</keyword>
<accession>A0AAD9H894</accession>
<evidence type="ECO:0000313" key="3">
    <source>
        <dbReference type="Proteomes" id="UP001232148"/>
    </source>
</evidence>